<dbReference type="PANTHER" id="PTHR34786:SF1">
    <property type="entry name" value="OS09G0504900 PROTEIN"/>
    <property type="match status" value="1"/>
</dbReference>
<reference evidence="2 3" key="1">
    <citation type="submission" date="2025-04" db="UniProtKB">
        <authorList>
            <consortium name="RefSeq"/>
        </authorList>
    </citation>
    <scope>IDENTIFICATION</scope>
    <source>
        <strain evidence="2 3">OHB3-1</strain>
    </source>
</reference>
<dbReference type="RefSeq" id="XP_022157204.1">
    <property type="nucleotide sequence ID" value="XM_022301512.1"/>
</dbReference>
<evidence type="ECO:0000313" key="3">
    <source>
        <dbReference type="RefSeq" id="XP_022157205.1"/>
    </source>
</evidence>
<sequence>MERLLGAARLLSEMVEPIFKAATQYYTTNQQPSLINFWWVTHSRKEKRSYGPSLCGPSFGVFGWKETIWSSTIKRSLLSEISTLLARRFFTGFCFMILALLARIRVLVQQILIDVVSVFNMVSSISQKKHTVTINQEGIQVFREFYPTNEEFVFLQCVWKEDKFVLQETKQNFESRNWQENLGPSVSLSTSAIQYTSIESFLEDDESAIKQAEVNQSIEGLDLMKMSKKNDLLASLSKKDNTATKDGSVCPTETSSKTLLPQEGSLLVNSSPTSVGAEKSDTKRPAFVSVKNPNPISCSAVGIQFNETKVDSEEKEDPFFTLLTDGEAKSSLF</sequence>
<proteinExistence type="predicted"/>
<dbReference type="AlphaFoldDB" id="A0A6J1DSG5"/>
<dbReference type="RefSeq" id="XP_022157205.1">
    <property type="nucleotide sequence ID" value="XM_022301513.1"/>
</dbReference>
<gene>
    <name evidence="2 3" type="primary">LOC111023972</name>
</gene>
<dbReference type="Proteomes" id="UP000504603">
    <property type="component" value="Unplaced"/>
</dbReference>
<protein>
    <submittedName>
        <fullName evidence="2 3">Uncharacterized protein LOC111023972 isoform X3</fullName>
    </submittedName>
</protein>
<name>A0A6J1DSG5_MOMCH</name>
<dbReference type="GeneID" id="111023972"/>
<organism evidence="1 3">
    <name type="scientific">Momordica charantia</name>
    <name type="common">Bitter gourd</name>
    <name type="synonym">Balsam pear</name>
    <dbReference type="NCBI Taxonomy" id="3673"/>
    <lineage>
        <taxon>Eukaryota</taxon>
        <taxon>Viridiplantae</taxon>
        <taxon>Streptophyta</taxon>
        <taxon>Embryophyta</taxon>
        <taxon>Tracheophyta</taxon>
        <taxon>Spermatophyta</taxon>
        <taxon>Magnoliopsida</taxon>
        <taxon>eudicotyledons</taxon>
        <taxon>Gunneridae</taxon>
        <taxon>Pentapetalae</taxon>
        <taxon>rosids</taxon>
        <taxon>fabids</taxon>
        <taxon>Cucurbitales</taxon>
        <taxon>Cucurbitaceae</taxon>
        <taxon>Momordiceae</taxon>
        <taxon>Momordica</taxon>
    </lineage>
</organism>
<keyword evidence="1" id="KW-1185">Reference proteome</keyword>
<evidence type="ECO:0000313" key="1">
    <source>
        <dbReference type="Proteomes" id="UP000504603"/>
    </source>
</evidence>
<evidence type="ECO:0000313" key="2">
    <source>
        <dbReference type="RefSeq" id="XP_022157204.1"/>
    </source>
</evidence>
<dbReference type="PANTHER" id="PTHR34786">
    <property type="entry name" value="OS09G0504900 PROTEIN"/>
    <property type="match status" value="1"/>
</dbReference>
<accession>A0A6J1DSG5</accession>